<evidence type="ECO:0008006" key="3">
    <source>
        <dbReference type="Google" id="ProtNLM"/>
    </source>
</evidence>
<dbReference type="Gene3D" id="3.40.50.150">
    <property type="entry name" value="Vaccinia Virus protein VP39"/>
    <property type="match status" value="1"/>
</dbReference>
<dbReference type="Pfam" id="PF13489">
    <property type="entry name" value="Methyltransf_23"/>
    <property type="match status" value="1"/>
</dbReference>
<dbReference type="SUPFAM" id="SSF53335">
    <property type="entry name" value="S-adenosyl-L-methionine-dependent methyltransferases"/>
    <property type="match status" value="1"/>
</dbReference>
<evidence type="ECO:0000313" key="1">
    <source>
        <dbReference type="EMBL" id="PIY69201.1"/>
    </source>
</evidence>
<evidence type="ECO:0000313" key="2">
    <source>
        <dbReference type="Proteomes" id="UP000230108"/>
    </source>
</evidence>
<dbReference type="InterPro" id="IPR029063">
    <property type="entry name" value="SAM-dependent_MTases_sf"/>
</dbReference>
<reference evidence="2" key="1">
    <citation type="submission" date="2017-09" db="EMBL/GenBank/DDBJ databases">
        <title>Depth-based differentiation of microbial function through sediment-hosted aquifers and enrichment of novel symbionts in the deep terrestrial subsurface.</title>
        <authorList>
            <person name="Probst A.J."/>
            <person name="Ladd B."/>
            <person name="Jarett J.K."/>
            <person name="Geller-Mcgrath D.E."/>
            <person name="Sieber C.M.K."/>
            <person name="Emerson J.B."/>
            <person name="Anantharaman K."/>
            <person name="Thomas B.C."/>
            <person name="Malmstrom R."/>
            <person name="Stieglmeier M."/>
            <person name="Klingl A."/>
            <person name="Woyke T."/>
            <person name="Ryan C.M."/>
            <person name="Banfield J.F."/>
        </authorList>
    </citation>
    <scope>NUCLEOTIDE SEQUENCE [LARGE SCALE GENOMIC DNA]</scope>
</reference>
<dbReference type="PANTHER" id="PTHR43861:SF6">
    <property type="entry name" value="METHYLTRANSFERASE TYPE 11"/>
    <property type="match status" value="1"/>
</dbReference>
<dbReference type="CDD" id="cd02440">
    <property type="entry name" value="AdoMet_MTases"/>
    <property type="match status" value="1"/>
</dbReference>
<dbReference type="PANTHER" id="PTHR43861">
    <property type="entry name" value="TRANS-ACONITATE 2-METHYLTRANSFERASE-RELATED"/>
    <property type="match status" value="1"/>
</dbReference>
<protein>
    <recommendedName>
        <fullName evidence="3">Class I SAM-dependent methyltransferase</fullName>
    </recommendedName>
</protein>
<organism evidence="1 2">
    <name type="scientific">Candidatus Roizmanbacteria bacterium CG_4_10_14_0_8_um_filter_39_9</name>
    <dbReference type="NCBI Taxonomy" id="1974829"/>
    <lineage>
        <taxon>Bacteria</taxon>
        <taxon>Candidatus Roizmaniibacteriota</taxon>
    </lineage>
</organism>
<dbReference type="Proteomes" id="UP000230108">
    <property type="component" value="Unassembled WGS sequence"/>
</dbReference>
<sequence>MNKLFSSNCVCSVVKQQFIPTIIYRNETVFKNYNGLVIAKCQHCGMLKTFSSNNKIKVTPEISEVEHYEENRQDFQNSFEELVNRVKVYIKSGSVLEVGASSGNLMRVFQVQGFDVSGIEPNRPAFNVLTKQFGQRAYYGYLKDFIIKNKVQFDLVIYNHVLEHVENPNNELNLIKQVLKKGGLLIVGVPNCDNIVFKVRRKFWESLLPNQHIWHFSTKHLFALLTSNGFRILNISYNNHKRKDYPLIKKIYFWFLVGFNRLKGSGEAVLVIAIKL</sequence>
<proteinExistence type="predicted"/>
<dbReference type="EMBL" id="PFLF01000043">
    <property type="protein sequence ID" value="PIY69201.1"/>
    <property type="molecule type" value="Genomic_DNA"/>
</dbReference>
<accession>A0A2M7QDB7</accession>
<gene>
    <name evidence="1" type="ORF">COY90_01915</name>
</gene>
<comment type="caution">
    <text evidence="1">The sequence shown here is derived from an EMBL/GenBank/DDBJ whole genome shotgun (WGS) entry which is preliminary data.</text>
</comment>
<name>A0A2M7QDB7_9BACT</name>
<dbReference type="AlphaFoldDB" id="A0A2M7QDB7"/>